<dbReference type="PROSITE" id="PS51447">
    <property type="entry name" value="FDX_ACB"/>
    <property type="match status" value="1"/>
</dbReference>
<dbReference type="GO" id="GO:0004826">
    <property type="term" value="F:phenylalanine-tRNA ligase activity"/>
    <property type="evidence" value="ECO:0007669"/>
    <property type="project" value="UniProtKB-EC"/>
</dbReference>
<comment type="catalytic activity">
    <reaction evidence="14">
        <text>tRNA(Phe) + L-phenylalanine + ATP = L-phenylalanyl-tRNA(Phe) + AMP + diphosphate + H(+)</text>
        <dbReference type="Rhea" id="RHEA:19413"/>
        <dbReference type="Rhea" id="RHEA-COMP:9668"/>
        <dbReference type="Rhea" id="RHEA-COMP:9699"/>
        <dbReference type="ChEBI" id="CHEBI:15378"/>
        <dbReference type="ChEBI" id="CHEBI:30616"/>
        <dbReference type="ChEBI" id="CHEBI:33019"/>
        <dbReference type="ChEBI" id="CHEBI:58095"/>
        <dbReference type="ChEBI" id="CHEBI:78442"/>
        <dbReference type="ChEBI" id="CHEBI:78531"/>
        <dbReference type="ChEBI" id="CHEBI:456215"/>
        <dbReference type="EC" id="6.1.1.20"/>
    </reaction>
</comment>
<evidence type="ECO:0000259" key="17">
    <source>
        <dbReference type="PROSITE" id="PS50862"/>
    </source>
</evidence>
<dbReference type="Pfam" id="PF01409">
    <property type="entry name" value="tRNA-synt_2d"/>
    <property type="match status" value="2"/>
</dbReference>
<accession>A0A310SFK9</accession>
<dbReference type="Pfam" id="PF03147">
    <property type="entry name" value="FDX-ACB"/>
    <property type="match status" value="1"/>
</dbReference>
<dbReference type="InterPro" id="IPR002319">
    <property type="entry name" value="Phenylalanyl-tRNA_Synthase"/>
</dbReference>
<evidence type="ECO:0000256" key="5">
    <source>
        <dbReference type="ARBA" id="ARBA00022598"/>
    </source>
</evidence>
<keyword evidence="10" id="KW-0007">Acetylation</keyword>
<dbReference type="InterPro" id="IPR036690">
    <property type="entry name" value="Fdx_antiC-bd_sf"/>
</dbReference>
<keyword evidence="5 19" id="KW-0436">Ligase</keyword>
<proteinExistence type="inferred from homology"/>
<name>A0A310SFK9_9HYME</name>
<dbReference type="Proteomes" id="UP000250275">
    <property type="component" value="Unassembled WGS sequence"/>
</dbReference>
<dbReference type="FunFam" id="3.30.70.380:FF:000002">
    <property type="entry name" value="phenylalanine--tRNA ligase, mitochondrial"/>
    <property type="match status" value="1"/>
</dbReference>
<evidence type="ECO:0000256" key="6">
    <source>
        <dbReference type="ARBA" id="ARBA00022741"/>
    </source>
</evidence>
<evidence type="ECO:0000256" key="16">
    <source>
        <dbReference type="ARBA" id="ARBA00073229"/>
    </source>
</evidence>
<dbReference type="InterPro" id="IPR045864">
    <property type="entry name" value="aa-tRNA-synth_II/BPL/LPL"/>
</dbReference>
<dbReference type="SMART" id="SM00896">
    <property type="entry name" value="FDX-ACB"/>
    <property type="match status" value="1"/>
</dbReference>
<dbReference type="SUPFAM" id="SSF54991">
    <property type="entry name" value="Anticodon-binding domain of PheRS"/>
    <property type="match status" value="1"/>
</dbReference>
<dbReference type="SUPFAM" id="SSF55681">
    <property type="entry name" value="Class II aaRS and biotin synthetases"/>
    <property type="match status" value="1"/>
</dbReference>
<comment type="subunit">
    <text evidence="3">Monomer.</text>
</comment>
<evidence type="ECO:0000256" key="1">
    <source>
        <dbReference type="ARBA" id="ARBA00004305"/>
    </source>
</evidence>
<dbReference type="EC" id="6.1.1.20" evidence="4"/>
<feature type="domain" description="Aminoacyl-transfer RNA synthetases class-II family profile" evidence="17">
    <location>
        <begin position="149"/>
        <end position="324"/>
    </location>
</feature>
<comment type="subcellular location">
    <subcellularLocation>
        <location evidence="1">Mitochondrion matrix</location>
    </subcellularLocation>
</comment>
<evidence type="ECO:0000256" key="2">
    <source>
        <dbReference type="ARBA" id="ARBA00008226"/>
    </source>
</evidence>
<dbReference type="InterPro" id="IPR006195">
    <property type="entry name" value="aa-tRNA-synth_II"/>
</dbReference>
<evidence type="ECO:0000256" key="13">
    <source>
        <dbReference type="ARBA" id="ARBA00031194"/>
    </source>
</evidence>
<evidence type="ECO:0000313" key="19">
    <source>
        <dbReference type="EMBL" id="OAD57091.1"/>
    </source>
</evidence>
<feature type="non-terminal residue" evidence="19">
    <location>
        <position position="1"/>
    </location>
</feature>
<evidence type="ECO:0000259" key="18">
    <source>
        <dbReference type="PROSITE" id="PS51447"/>
    </source>
</evidence>
<dbReference type="PANTHER" id="PTHR11538">
    <property type="entry name" value="PHENYLALANYL-TRNA SYNTHETASE"/>
    <property type="match status" value="1"/>
</dbReference>
<dbReference type="GO" id="GO:0000049">
    <property type="term" value="F:tRNA binding"/>
    <property type="evidence" value="ECO:0007669"/>
    <property type="project" value="InterPro"/>
</dbReference>
<keyword evidence="11" id="KW-0496">Mitochondrion</keyword>
<comment type="function">
    <text evidence="15">Is responsible for the charging of tRNA(Phe) with phenylalanine in mitochondrial translation. To a lesser extent, also catalyzes direct attachment of m-Tyr (an oxidized version of Phe) to tRNA(Phe), thereby opening the way for delivery of the misacylated tRNA to the ribosome and incorporation of ROS-damaged amino acid into proteins.</text>
</comment>
<evidence type="ECO:0000256" key="8">
    <source>
        <dbReference type="ARBA" id="ARBA00022917"/>
    </source>
</evidence>
<dbReference type="AlphaFoldDB" id="A0A310SFK9"/>
<feature type="domain" description="FDX-ACB" evidence="18">
    <location>
        <begin position="334"/>
        <end position="427"/>
    </location>
</feature>
<dbReference type="OrthoDB" id="4457at2759"/>
<protein>
    <recommendedName>
        <fullName evidence="16">Phenylalanine--tRNA ligase, mitochondrial</fullName>
        <ecNumber evidence="4">6.1.1.20</ecNumber>
    </recommendedName>
    <alternativeName>
        <fullName evidence="13">Phenylalanyl-tRNA synthetase</fullName>
    </alternativeName>
</protein>
<evidence type="ECO:0000256" key="15">
    <source>
        <dbReference type="ARBA" id="ARBA00060211"/>
    </source>
</evidence>
<dbReference type="InterPro" id="IPR005121">
    <property type="entry name" value="Fdx_antiC-bd"/>
</dbReference>
<organism evidence="19 20">
    <name type="scientific">Eufriesea mexicana</name>
    <dbReference type="NCBI Taxonomy" id="516756"/>
    <lineage>
        <taxon>Eukaryota</taxon>
        <taxon>Metazoa</taxon>
        <taxon>Ecdysozoa</taxon>
        <taxon>Arthropoda</taxon>
        <taxon>Hexapoda</taxon>
        <taxon>Insecta</taxon>
        <taxon>Pterygota</taxon>
        <taxon>Neoptera</taxon>
        <taxon>Endopterygota</taxon>
        <taxon>Hymenoptera</taxon>
        <taxon>Apocrita</taxon>
        <taxon>Aculeata</taxon>
        <taxon>Apoidea</taxon>
        <taxon>Anthophila</taxon>
        <taxon>Apidae</taxon>
        <taxon>Eufriesea</taxon>
    </lineage>
</organism>
<dbReference type="GO" id="GO:0005759">
    <property type="term" value="C:mitochondrial matrix"/>
    <property type="evidence" value="ECO:0007669"/>
    <property type="project" value="UniProtKB-SubCell"/>
</dbReference>
<keyword evidence="12" id="KW-0030">Aminoacyl-tRNA synthetase</keyword>
<evidence type="ECO:0000256" key="14">
    <source>
        <dbReference type="ARBA" id="ARBA00049255"/>
    </source>
</evidence>
<keyword evidence="8" id="KW-0648">Protein biosynthesis</keyword>
<dbReference type="EMBL" id="KQ761768">
    <property type="protein sequence ID" value="OAD57091.1"/>
    <property type="molecule type" value="Genomic_DNA"/>
</dbReference>
<dbReference type="NCBIfam" id="TIGR00469">
    <property type="entry name" value="pheS_mito"/>
    <property type="match status" value="1"/>
</dbReference>
<evidence type="ECO:0000256" key="7">
    <source>
        <dbReference type="ARBA" id="ARBA00022840"/>
    </source>
</evidence>
<dbReference type="FunFam" id="3.30.930.10:FF:000041">
    <property type="entry name" value="Phenylalanyl-tRNA synthetase 2, mitochondrial"/>
    <property type="match status" value="1"/>
</dbReference>
<dbReference type="CDD" id="cd00496">
    <property type="entry name" value="PheRS_alpha_core"/>
    <property type="match status" value="1"/>
</dbReference>
<evidence type="ECO:0000256" key="11">
    <source>
        <dbReference type="ARBA" id="ARBA00023128"/>
    </source>
</evidence>
<evidence type="ECO:0000313" key="20">
    <source>
        <dbReference type="Proteomes" id="UP000250275"/>
    </source>
</evidence>
<dbReference type="Gene3D" id="3.30.70.380">
    <property type="entry name" value="Ferrodoxin-fold anticodon-binding domain"/>
    <property type="match status" value="1"/>
</dbReference>
<evidence type="ECO:0000256" key="10">
    <source>
        <dbReference type="ARBA" id="ARBA00022990"/>
    </source>
</evidence>
<keyword evidence="20" id="KW-1185">Reference proteome</keyword>
<reference evidence="19 20" key="1">
    <citation type="submission" date="2015-07" db="EMBL/GenBank/DDBJ databases">
        <title>The genome of Eufriesea mexicana.</title>
        <authorList>
            <person name="Pan H."/>
            <person name="Kapheim K."/>
        </authorList>
    </citation>
    <scope>NUCLEOTIDE SEQUENCE [LARGE SCALE GENOMIC DNA]</scope>
    <source>
        <strain evidence="19">0111107269</strain>
        <tissue evidence="19">Whole body</tissue>
    </source>
</reference>
<dbReference type="PANTHER" id="PTHR11538:SF41">
    <property type="entry name" value="PHENYLALANINE--TRNA LIGASE, MITOCHONDRIAL"/>
    <property type="match status" value="1"/>
</dbReference>
<gene>
    <name evidence="19" type="ORF">WN48_02665</name>
</gene>
<evidence type="ECO:0000256" key="4">
    <source>
        <dbReference type="ARBA" id="ARBA00012814"/>
    </source>
</evidence>
<dbReference type="GO" id="GO:0005524">
    <property type="term" value="F:ATP binding"/>
    <property type="evidence" value="ECO:0007669"/>
    <property type="project" value="UniProtKB-KW"/>
</dbReference>
<keyword evidence="7" id="KW-0067">ATP-binding</keyword>
<keyword evidence="6" id="KW-0547">Nucleotide-binding</keyword>
<dbReference type="PROSITE" id="PS50862">
    <property type="entry name" value="AA_TRNA_LIGASE_II"/>
    <property type="match status" value="1"/>
</dbReference>
<sequence length="427" mass="49995">IGCFGQKVLLSKNFSLSTRMVTNNEVTIFGHKYKTDKRTNITKNIISKLGRNLHLSLYHPLSHIRQRIINHFYMHFLNRIGNPTFSVYDNISPIVTVAKNFDSLLVPEDHVSRKDSNCYYINQNTLLRGHTTAHQTELISMGLNNFLVIGDVYRRDEINSTHYPVFHQVDGVRLCTVKEVFQNVNILDELRLFEHKGIETDEKQACHTLESVKIMEHELKSTLISLAQTLFGSEVQCKWVEVYFPFTHPSWELEIYHKEQWLEILGCGIIRQKILLNSGAGERIGWAFGLGLERLAMCVYDIPDIRLFWSKDIGFLNQFKVEDPNAVIKYKEISIYPSCKNDVSFWLPENEYYSQNDFYDIVREIGGDYIEQVILKDEFTHPITKKLSHCYTIVYRHMNRTMMKREVNNIHNQIKKLAVEKLHVTMR</sequence>
<comment type="similarity">
    <text evidence="2">Belongs to the class-II aminoacyl-tRNA synthetase family.</text>
</comment>
<evidence type="ECO:0000256" key="12">
    <source>
        <dbReference type="ARBA" id="ARBA00023146"/>
    </source>
</evidence>
<evidence type="ECO:0000256" key="3">
    <source>
        <dbReference type="ARBA" id="ARBA00011245"/>
    </source>
</evidence>
<dbReference type="Gene3D" id="3.30.930.10">
    <property type="entry name" value="Bira Bifunctional Protein, Domain 2"/>
    <property type="match status" value="1"/>
</dbReference>
<evidence type="ECO:0000256" key="9">
    <source>
        <dbReference type="ARBA" id="ARBA00022946"/>
    </source>
</evidence>
<keyword evidence="9" id="KW-0809">Transit peptide</keyword>
<dbReference type="InterPro" id="IPR004530">
    <property type="entry name" value="Phe-tRNA-synth_IIc_mito"/>
</dbReference>
<dbReference type="GO" id="GO:0006432">
    <property type="term" value="P:phenylalanyl-tRNA aminoacylation"/>
    <property type="evidence" value="ECO:0007669"/>
    <property type="project" value="InterPro"/>
</dbReference>